<proteinExistence type="inferred from homology"/>
<sequence length="136" mass="14553">MKVDGACHCGRITFTGDVDPGEVSICHCTDCQTLTGTAFRVSVPVAASDFHILSGNPKVYIKTAASGARRAQAFCAECGTPLYATSDSHNPSVYGVRVGTLAQRAELRPTHAVWQRSALPWIPAIADIVVYDEEDD</sequence>
<dbReference type="EMBL" id="MZMT01000034">
    <property type="protein sequence ID" value="PIO44188.1"/>
    <property type="molecule type" value="Genomic_DNA"/>
</dbReference>
<dbReference type="KEGG" id="pht:BLM14_03345"/>
<dbReference type="InterPro" id="IPR006913">
    <property type="entry name" value="CENP-V/GFA"/>
</dbReference>
<evidence type="ECO:0000256" key="2">
    <source>
        <dbReference type="ARBA" id="ARBA00022723"/>
    </source>
</evidence>
<evidence type="ECO:0000256" key="4">
    <source>
        <dbReference type="ARBA" id="ARBA00023239"/>
    </source>
</evidence>
<keyword evidence="2" id="KW-0479">Metal-binding</keyword>
<dbReference type="PANTHER" id="PTHR33337:SF40">
    <property type="entry name" value="CENP-V_GFA DOMAIN-CONTAINING PROTEIN-RELATED"/>
    <property type="match status" value="1"/>
</dbReference>
<dbReference type="GO" id="GO:0046872">
    <property type="term" value="F:metal ion binding"/>
    <property type="evidence" value="ECO:0007669"/>
    <property type="project" value="UniProtKB-KW"/>
</dbReference>
<keyword evidence="3" id="KW-0862">Zinc</keyword>
<dbReference type="InterPro" id="IPR011057">
    <property type="entry name" value="Mss4-like_sf"/>
</dbReference>
<comment type="caution">
    <text evidence="6">The sequence shown here is derived from an EMBL/GenBank/DDBJ whole genome shotgun (WGS) entry which is preliminary data.</text>
</comment>
<accession>A0A2N9VXH0</accession>
<comment type="similarity">
    <text evidence="1">Belongs to the Gfa family.</text>
</comment>
<dbReference type="Pfam" id="PF04828">
    <property type="entry name" value="GFA"/>
    <property type="match status" value="1"/>
</dbReference>
<name>A0A2N9VXH0_9HYPH</name>
<dbReference type="PROSITE" id="PS51891">
    <property type="entry name" value="CENP_V_GFA"/>
    <property type="match status" value="1"/>
</dbReference>
<dbReference type="SUPFAM" id="SSF51316">
    <property type="entry name" value="Mss4-like"/>
    <property type="match status" value="1"/>
</dbReference>
<dbReference type="GO" id="GO:0016846">
    <property type="term" value="F:carbon-sulfur lyase activity"/>
    <property type="evidence" value="ECO:0007669"/>
    <property type="project" value="InterPro"/>
</dbReference>
<dbReference type="Gene3D" id="3.90.1590.10">
    <property type="entry name" value="glutathione-dependent formaldehyde- activating enzyme (gfa)"/>
    <property type="match status" value="1"/>
</dbReference>
<evidence type="ECO:0000313" key="6">
    <source>
        <dbReference type="EMBL" id="PIO44188.1"/>
    </source>
</evidence>
<keyword evidence="7" id="KW-1185">Reference proteome</keyword>
<dbReference type="Proteomes" id="UP000232163">
    <property type="component" value="Unassembled WGS sequence"/>
</dbReference>
<dbReference type="OrthoDB" id="9807246at2"/>
<evidence type="ECO:0000256" key="3">
    <source>
        <dbReference type="ARBA" id="ARBA00022833"/>
    </source>
</evidence>
<dbReference type="AlphaFoldDB" id="A0A2N9VXH0"/>
<organism evidence="6 7">
    <name type="scientific">Phyllobacterium zundukense</name>
    <dbReference type="NCBI Taxonomy" id="1867719"/>
    <lineage>
        <taxon>Bacteria</taxon>
        <taxon>Pseudomonadati</taxon>
        <taxon>Pseudomonadota</taxon>
        <taxon>Alphaproteobacteria</taxon>
        <taxon>Hyphomicrobiales</taxon>
        <taxon>Phyllobacteriaceae</taxon>
        <taxon>Phyllobacterium</taxon>
    </lineage>
</organism>
<keyword evidence="4" id="KW-0456">Lyase</keyword>
<evidence type="ECO:0000313" key="7">
    <source>
        <dbReference type="Proteomes" id="UP000232163"/>
    </source>
</evidence>
<dbReference type="PANTHER" id="PTHR33337">
    <property type="entry name" value="GFA DOMAIN-CONTAINING PROTEIN"/>
    <property type="match status" value="1"/>
</dbReference>
<evidence type="ECO:0000256" key="1">
    <source>
        <dbReference type="ARBA" id="ARBA00005495"/>
    </source>
</evidence>
<protein>
    <submittedName>
        <fullName evidence="6">Aldehyde-activating protein</fullName>
    </submittedName>
</protein>
<reference evidence="6 7" key="1">
    <citation type="journal article" date="2017" name="Int J Environ Stud">
        <title>Does the Miocene-Pliocene relict legume Oxytropis triphylla form nitrogen-fixing nodules with a combination of bacterial strains?</title>
        <authorList>
            <person name="Safronova V."/>
            <person name="Belimov A."/>
            <person name="Sazanova A."/>
            <person name="Kuznetsova I."/>
            <person name="Popova J."/>
            <person name="Andronov E."/>
            <person name="Verkhozina A."/>
            <person name="Tikhonovich I."/>
        </authorList>
    </citation>
    <scope>NUCLEOTIDE SEQUENCE [LARGE SCALE GENOMIC DNA]</scope>
    <source>
        <strain evidence="6 7">Tri-38</strain>
    </source>
</reference>
<evidence type="ECO:0000259" key="5">
    <source>
        <dbReference type="PROSITE" id="PS51891"/>
    </source>
</evidence>
<gene>
    <name evidence="6" type="ORF">B5P45_14290</name>
</gene>
<feature type="domain" description="CENP-V/GFA" evidence="5">
    <location>
        <begin position="3"/>
        <end position="122"/>
    </location>
</feature>
<dbReference type="RefSeq" id="WP_099998089.1">
    <property type="nucleotide sequence ID" value="NZ_CP017940.1"/>
</dbReference>